<dbReference type="EMBL" id="GG698910">
    <property type="protein sequence ID" value="EEU40762.1"/>
    <property type="molecule type" value="Genomic_DNA"/>
</dbReference>
<dbReference type="InParanoid" id="C7Z6V3"/>
<reference evidence="4 5" key="1">
    <citation type="journal article" date="2009" name="PLoS Genet.">
        <title>The genome of Nectria haematococca: contribution of supernumerary chromosomes to gene expansion.</title>
        <authorList>
            <person name="Coleman J.J."/>
            <person name="Rounsley S.D."/>
            <person name="Rodriguez-Carres M."/>
            <person name="Kuo A."/>
            <person name="Wasmann C.C."/>
            <person name="Grimwood J."/>
            <person name="Schmutz J."/>
            <person name="Taga M."/>
            <person name="White G.J."/>
            <person name="Zhou S."/>
            <person name="Schwartz D.C."/>
            <person name="Freitag M."/>
            <person name="Ma L.J."/>
            <person name="Danchin E.G."/>
            <person name="Henrissat B."/>
            <person name="Coutinho P.M."/>
            <person name="Nelson D.R."/>
            <person name="Straney D."/>
            <person name="Napoli C.A."/>
            <person name="Barker B.M."/>
            <person name="Gribskov M."/>
            <person name="Rep M."/>
            <person name="Kroken S."/>
            <person name="Molnar I."/>
            <person name="Rensing C."/>
            <person name="Kennell J.C."/>
            <person name="Zamora J."/>
            <person name="Farman M.L."/>
            <person name="Selker E.U."/>
            <person name="Salamov A."/>
            <person name="Shapiro H."/>
            <person name="Pangilinan J."/>
            <person name="Lindquist E."/>
            <person name="Lamers C."/>
            <person name="Grigoriev I.V."/>
            <person name="Geiser D.M."/>
            <person name="Covert S.F."/>
            <person name="Temporini E."/>
            <person name="Vanetten H.D."/>
        </authorList>
    </citation>
    <scope>NUCLEOTIDE SEQUENCE [LARGE SCALE GENOMIC DNA]</scope>
    <source>
        <strain evidence="5">ATCC MYA-4622 / CBS 123669 / FGSC 9596 / NRRL 45880 / 77-13-4</strain>
    </source>
</reference>
<feature type="domain" description="DUF7102" evidence="2">
    <location>
        <begin position="643"/>
        <end position="809"/>
    </location>
</feature>
<evidence type="ECO:0000313" key="4">
    <source>
        <dbReference type="EMBL" id="EEU40762.1"/>
    </source>
</evidence>
<dbReference type="GeneID" id="9668815"/>
<evidence type="ECO:0000256" key="1">
    <source>
        <dbReference type="SAM" id="MobiDB-lite"/>
    </source>
</evidence>
<protein>
    <submittedName>
        <fullName evidence="4">Uncharacterized protein</fullName>
    </submittedName>
</protein>
<feature type="compositionally biased region" description="Pro residues" evidence="1">
    <location>
        <begin position="487"/>
        <end position="498"/>
    </location>
</feature>
<dbReference type="eggNOG" id="ENOG502RXCE">
    <property type="taxonomic scope" value="Eukaryota"/>
</dbReference>
<dbReference type="KEGG" id="nhe:NECHADRAFT_33083"/>
<organism evidence="4 5">
    <name type="scientific">Fusarium vanettenii (strain ATCC MYA-4622 / CBS 123669 / FGSC 9596 / NRRL 45880 / 77-13-4)</name>
    <name type="common">Fusarium solani subsp. pisi</name>
    <dbReference type="NCBI Taxonomy" id="660122"/>
    <lineage>
        <taxon>Eukaryota</taxon>
        <taxon>Fungi</taxon>
        <taxon>Dikarya</taxon>
        <taxon>Ascomycota</taxon>
        <taxon>Pezizomycotina</taxon>
        <taxon>Sordariomycetes</taxon>
        <taxon>Hypocreomycetidae</taxon>
        <taxon>Hypocreales</taxon>
        <taxon>Nectriaceae</taxon>
        <taxon>Fusarium</taxon>
        <taxon>Fusarium solani species complex</taxon>
        <taxon>Fusarium vanettenii</taxon>
    </lineage>
</organism>
<evidence type="ECO:0000313" key="5">
    <source>
        <dbReference type="Proteomes" id="UP000005206"/>
    </source>
</evidence>
<feature type="compositionally biased region" description="Polar residues" evidence="1">
    <location>
        <begin position="580"/>
        <end position="598"/>
    </location>
</feature>
<dbReference type="Proteomes" id="UP000005206">
    <property type="component" value="Chromosome 2"/>
</dbReference>
<gene>
    <name evidence="4" type="ORF">NECHADRAFT_33083</name>
</gene>
<sequence>MDDGAHEGSTVIDYALKHGCFLRHRDAPYRFQDQLPQLRTTLHPVESDGLVHQPGLIDIPLPCPNIQLQPPSEDETYLLPVDPSVPSTALFPFLGQTKQLRLPSETLDTGHNPEKDLEQYLTDIYNKSFCDILSEWLPLSPVNIDNDEALDFPSTTIRWKLLADRELELEAISGFEETQRILREEEVLNQAKCYDGLFALRKASKIVLSYPEPLSVPLSPASDLDEPFEPSSDVLVIDLTSEPRSPVDPAVEKLQQDLHGGCLDSEPAAPSTMPSSPPAPRAVFLGDTEDKASNYKLDVPLMPSSPRIGQELQHHGEIFALQGIDVGETVQRLEEPQGFFDEEMTTILASHHAQTTRMLENERLNAAESLLRMPVPALDFHIPDPDWSAQLSTPEDHFEWLRENLIFAFQLDPSTQPAALSASLSWAPAPHGRGHISLSEEMEQLGPASRQLLTMEVPRLSSRDYINKPPGLKILQTLEDEEMEAEAPPPEAPPPEAPTVPLSQATATHGPRPSLPGTPSCAPSLNDLLKSRYQQSRQTLRRKAGEESTGLLLGSSDPSATSNLLSSFMELRQAKKPKTTHITTQNPSRQPVQLSTQWPLPAPSPSQPTANETTVEEQAPESGNHGMRDAPAPEFHVPNDACRFIVSSSLSRNVLSQLDKSWPQLELVDRDFSQYNTVVWSSGSAQRKEVISQLSFEADVSLCPSAGIIVTTMLKVRQNPLPGSTALSPLRERVQAVSTKYEYLFILVSESNPVGEYVGSPSTSDMAAYTDFVRFTASLQRGITTYLVSGAECTLSKWILSLMCRYSLQAMQLGKALDFHDTTWELFLRRAGLNINAAQVISEALVSEYGNLGLAKFLIMTSEELISKFGPIMGGERVLRDVSRGLHQRWL</sequence>
<accession>C7Z6V3</accession>
<dbReference type="OrthoDB" id="3647246at2759"/>
<evidence type="ECO:0000259" key="3">
    <source>
        <dbReference type="Pfam" id="PF23395"/>
    </source>
</evidence>
<dbReference type="AlphaFoldDB" id="C7Z6V3"/>
<dbReference type="InterPro" id="IPR055528">
    <property type="entry name" value="DUF7102"/>
</dbReference>
<dbReference type="HOGENOM" id="CLU_005396_1_0_1"/>
<keyword evidence="5" id="KW-1185">Reference proteome</keyword>
<dbReference type="OMA" id="RAGMNAY"/>
<evidence type="ECO:0000259" key="2">
    <source>
        <dbReference type="Pfam" id="PF23394"/>
    </source>
</evidence>
<feature type="region of interest" description="Disordered" evidence="1">
    <location>
        <begin position="575"/>
        <end position="634"/>
    </location>
</feature>
<dbReference type="Pfam" id="PF23395">
    <property type="entry name" value="SAM_6"/>
    <property type="match status" value="1"/>
</dbReference>
<dbReference type="VEuPathDB" id="FungiDB:NECHADRAFT_33083"/>
<proteinExistence type="predicted"/>
<feature type="region of interest" description="Disordered" evidence="1">
    <location>
        <begin position="481"/>
        <end position="559"/>
    </location>
</feature>
<name>C7Z6V3_FUSV7</name>
<dbReference type="InterPro" id="IPR057559">
    <property type="entry name" value="SAM_6"/>
</dbReference>
<dbReference type="Pfam" id="PF23394">
    <property type="entry name" value="DUF7102"/>
    <property type="match status" value="1"/>
</dbReference>
<feature type="domain" description="SAM-like" evidence="3">
    <location>
        <begin position="820"/>
        <end position="884"/>
    </location>
</feature>
<dbReference type="RefSeq" id="XP_003046475.1">
    <property type="nucleotide sequence ID" value="XM_003046429.1"/>
</dbReference>